<sequence length="218" mass="23443">MVATSVVVTTVVAIMVDKVVVILVDKVDKVVATLATWAAKVAALTTWVEAAKVAALTTWAGAAKVAALTTWVEAAKVAALTTWAGATKVAALTWVAKVATTTTWEAKEAVTWVTLVDVPDHTAIITIITTWVATGPGTEVGGVDATLAGNGSLIVLVLPLLLILRDLRIQADLLQSDHRQQEEHQLDWEEIELELTGYKATYCYFIRDVLCFILPCYK</sequence>
<dbReference type="AlphaFoldDB" id="A0AAV2SIB0"/>
<evidence type="ECO:0000313" key="2">
    <source>
        <dbReference type="Proteomes" id="UP001497623"/>
    </source>
</evidence>
<dbReference type="EMBL" id="CAXKWB010080618">
    <property type="protein sequence ID" value="CAL4205012.1"/>
    <property type="molecule type" value="Genomic_DNA"/>
</dbReference>
<accession>A0AAV2SIB0</accession>
<keyword evidence="2" id="KW-1185">Reference proteome</keyword>
<gene>
    <name evidence="1" type="ORF">MNOR_LOCUS37896</name>
</gene>
<organism evidence="1 2">
    <name type="scientific">Meganyctiphanes norvegica</name>
    <name type="common">Northern krill</name>
    <name type="synonym">Thysanopoda norvegica</name>
    <dbReference type="NCBI Taxonomy" id="48144"/>
    <lineage>
        <taxon>Eukaryota</taxon>
        <taxon>Metazoa</taxon>
        <taxon>Ecdysozoa</taxon>
        <taxon>Arthropoda</taxon>
        <taxon>Crustacea</taxon>
        <taxon>Multicrustacea</taxon>
        <taxon>Malacostraca</taxon>
        <taxon>Eumalacostraca</taxon>
        <taxon>Eucarida</taxon>
        <taxon>Euphausiacea</taxon>
        <taxon>Euphausiidae</taxon>
        <taxon>Meganyctiphanes</taxon>
    </lineage>
</organism>
<comment type="caution">
    <text evidence="1">The sequence shown here is derived from an EMBL/GenBank/DDBJ whole genome shotgun (WGS) entry which is preliminary data.</text>
</comment>
<evidence type="ECO:0000313" key="1">
    <source>
        <dbReference type="EMBL" id="CAL4205012.1"/>
    </source>
</evidence>
<proteinExistence type="predicted"/>
<name>A0AAV2SIB0_MEGNR</name>
<protein>
    <submittedName>
        <fullName evidence="1">Uncharacterized protein</fullName>
    </submittedName>
</protein>
<reference evidence="1 2" key="1">
    <citation type="submission" date="2024-05" db="EMBL/GenBank/DDBJ databases">
        <authorList>
            <person name="Wallberg A."/>
        </authorList>
    </citation>
    <scope>NUCLEOTIDE SEQUENCE [LARGE SCALE GENOMIC DNA]</scope>
</reference>
<dbReference type="Proteomes" id="UP001497623">
    <property type="component" value="Unassembled WGS sequence"/>
</dbReference>